<evidence type="ECO:0000256" key="7">
    <source>
        <dbReference type="SAM" id="Phobius"/>
    </source>
</evidence>
<protein>
    <recommendedName>
        <fullName evidence="10">NADH-ubiquinone oxidoreductase 213 kDa subunit</fullName>
    </recommendedName>
</protein>
<reference evidence="8 9" key="1">
    <citation type="journal article" date="2018" name="Nat. Ecol. Evol.">
        <title>Pezizomycetes genomes reveal the molecular basis of ectomycorrhizal truffle lifestyle.</title>
        <authorList>
            <person name="Murat C."/>
            <person name="Payen T."/>
            <person name="Noel B."/>
            <person name="Kuo A."/>
            <person name="Morin E."/>
            <person name="Chen J."/>
            <person name="Kohler A."/>
            <person name="Krizsan K."/>
            <person name="Balestrini R."/>
            <person name="Da Silva C."/>
            <person name="Montanini B."/>
            <person name="Hainaut M."/>
            <person name="Levati E."/>
            <person name="Barry K.W."/>
            <person name="Belfiori B."/>
            <person name="Cichocki N."/>
            <person name="Clum A."/>
            <person name="Dockter R.B."/>
            <person name="Fauchery L."/>
            <person name="Guy J."/>
            <person name="Iotti M."/>
            <person name="Le Tacon F."/>
            <person name="Lindquist E.A."/>
            <person name="Lipzen A."/>
            <person name="Malagnac F."/>
            <person name="Mello A."/>
            <person name="Molinier V."/>
            <person name="Miyauchi S."/>
            <person name="Poulain J."/>
            <person name="Riccioni C."/>
            <person name="Rubini A."/>
            <person name="Sitrit Y."/>
            <person name="Splivallo R."/>
            <person name="Traeger S."/>
            <person name="Wang M."/>
            <person name="Zifcakova L."/>
            <person name="Wipf D."/>
            <person name="Zambonelli A."/>
            <person name="Paolocci F."/>
            <person name="Nowrousian M."/>
            <person name="Ottonello S."/>
            <person name="Baldrian P."/>
            <person name="Spatafora J.W."/>
            <person name="Henrissat B."/>
            <person name="Nagy L.G."/>
            <person name="Aury J.M."/>
            <person name="Wincker P."/>
            <person name="Grigoriev I.V."/>
            <person name="Bonfante P."/>
            <person name="Martin F.M."/>
        </authorList>
    </citation>
    <scope>NUCLEOTIDE SEQUENCE [LARGE SCALE GENOMIC DNA]</scope>
    <source>
        <strain evidence="8 9">CCBAS932</strain>
    </source>
</reference>
<evidence type="ECO:0000256" key="5">
    <source>
        <dbReference type="ARBA" id="ARBA00023128"/>
    </source>
</evidence>
<evidence type="ECO:0000256" key="6">
    <source>
        <dbReference type="ARBA" id="ARBA00023136"/>
    </source>
</evidence>
<keyword evidence="5" id="KW-0496">Mitochondrion</keyword>
<dbReference type="GO" id="GO:0005743">
    <property type="term" value="C:mitochondrial inner membrane"/>
    <property type="evidence" value="ECO:0007669"/>
    <property type="project" value="UniProtKB-SubCell"/>
</dbReference>
<proteinExistence type="predicted"/>
<evidence type="ECO:0000256" key="3">
    <source>
        <dbReference type="ARBA" id="ARBA00022792"/>
    </source>
</evidence>
<sequence length="194" mass="20883">MAPSESRQFKRKDAIGLATKGTLIFGGAGLFMSAIQNTLTKQNVGAWGVITKTGGTVGIAAAMGGSYMFFRNAAANLRETDDYLNSALGGLVAGSIMGTKFRTMPAVIGYGAGLALILGAFDYTGGSLTGLFKDMNMDEVTRKEMLRAGRRRPIDETVEELGEGRGIYPAGYEDRRRARLTEKYGIDFTNVEKR</sequence>
<dbReference type="GO" id="GO:0006120">
    <property type="term" value="P:mitochondrial electron transport, NADH to ubiquinone"/>
    <property type="evidence" value="ECO:0007669"/>
    <property type="project" value="InterPro"/>
</dbReference>
<keyword evidence="2 7" id="KW-0812">Transmembrane</keyword>
<evidence type="ECO:0000256" key="4">
    <source>
        <dbReference type="ARBA" id="ARBA00022989"/>
    </source>
</evidence>
<dbReference type="OrthoDB" id="1913277at2759"/>
<name>A0A3N4KDH4_9PEZI</name>
<dbReference type="InterPro" id="IPR039205">
    <property type="entry name" value="NDUFA11"/>
</dbReference>
<evidence type="ECO:0000313" key="9">
    <source>
        <dbReference type="Proteomes" id="UP000277580"/>
    </source>
</evidence>
<dbReference type="PANTHER" id="PTHR21382:SF1">
    <property type="entry name" value="NADH DEHYDROGENASE [UBIQUINONE] 1 ALPHA SUBCOMPLEX SUBUNIT 11"/>
    <property type="match status" value="1"/>
</dbReference>
<keyword evidence="6 7" id="KW-0472">Membrane</keyword>
<evidence type="ECO:0000256" key="2">
    <source>
        <dbReference type="ARBA" id="ARBA00022692"/>
    </source>
</evidence>
<dbReference type="InParanoid" id="A0A3N4KDH4"/>
<feature type="transmembrane region" description="Helical" evidence="7">
    <location>
        <begin position="107"/>
        <end position="132"/>
    </location>
</feature>
<evidence type="ECO:0000256" key="1">
    <source>
        <dbReference type="ARBA" id="ARBA00004448"/>
    </source>
</evidence>
<dbReference type="STRING" id="1392247.A0A3N4KDH4"/>
<dbReference type="GO" id="GO:0045271">
    <property type="term" value="C:respiratory chain complex I"/>
    <property type="evidence" value="ECO:0007669"/>
    <property type="project" value="InterPro"/>
</dbReference>
<dbReference type="EMBL" id="ML119162">
    <property type="protein sequence ID" value="RPB08537.1"/>
    <property type="molecule type" value="Genomic_DNA"/>
</dbReference>
<keyword evidence="4 7" id="KW-1133">Transmembrane helix</keyword>
<dbReference type="AlphaFoldDB" id="A0A3N4KDH4"/>
<evidence type="ECO:0008006" key="10">
    <source>
        <dbReference type="Google" id="ProtNLM"/>
    </source>
</evidence>
<feature type="transmembrane region" description="Helical" evidence="7">
    <location>
        <begin position="21"/>
        <end position="39"/>
    </location>
</feature>
<dbReference type="PANTHER" id="PTHR21382">
    <property type="entry name" value="NADH-UBIQUINONE OXIDOREDUCTASE SUBUNIT"/>
    <property type="match status" value="1"/>
</dbReference>
<evidence type="ECO:0000313" key="8">
    <source>
        <dbReference type="EMBL" id="RPB08537.1"/>
    </source>
</evidence>
<accession>A0A3N4KDH4</accession>
<keyword evidence="9" id="KW-1185">Reference proteome</keyword>
<dbReference type="Proteomes" id="UP000277580">
    <property type="component" value="Unassembled WGS sequence"/>
</dbReference>
<organism evidence="8 9">
    <name type="scientific">Morchella conica CCBAS932</name>
    <dbReference type="NCBI Taxonomy" id="1392247"/>
    <lineage>
        <taxon>Eukaryota</taxon>
        <taxon>Fungi</taxon>
        <taxon>Dikarya</taxon>
        <taxon>Ascomycota</taxon>
        <taxon>Pezizomycotina</taxon>
        <taxon>Pezizomycetes</taxon>
        <taxon>Pezizales</taxon>
        <taxon>Morchellaceae</taxon>
        <taxon>Morchella</taxon>
    </lineage>
</organism>
<comment type="subcellular location">
    <subcellularLocation>
        <location evidence="1">Mitochondrion inner membrane</location>
        <topology evidence="1">Multi-pass membrane protein</topology>
    </subcellularLocation>
</comment>
<keyword evidence="3" id="KW-0999">Mitochondrion inner membrane</keyword>
<gene>
    <name evidence="8" type="ORF">P167DRAFT_539218</name>
</gene>
<feature type="transmembrane region" description="Helical" evidence="7">
    <location>
        <begin position="45"/>
        <end position="70"/>
    </location>
</feature>